<gene>
    <name evidence="2" type="ORF">BE15_02430</name>
</gene>
<evidence type="ECO:0000256" key="1">
    <source>
        <dbReference type="SAM" id="MobiDB-lite"/>
    </source>
</evidence>
<name>A0A150Q5L5_SORCE</name>
<feature type="region of interest" description="Disordered" evidence="1">
    <location>
        <begin position="1"/>
        <end position="82"/>
    </location>
</feature>
<proteinExistence type="predicted"/>
<dbReference type="RefSeq" id="WP_061612351.1">
    <property type="nucleotide sequence ID" value="NZ_JEMA01001044.1"/>
</dbReference>
<reference evidence="2 3" key="1">
    <citation type="submission" date="2014-02" db="EMBL/GenBank/DDBJ databases">
        <title>The small core and large imbalanced accessory genome model reveals a collaborative survival strategy of Sorangium cellulosum strains in nature.</title>
        <authorList>
            <person name="Han K."/>
            <person name="Peng R."/>
            <person name="Blom J."/>
            <person name="Li Y.-Z."/>
        </authorList>
    </citation>
    <scope>NUCLEOTIDE SEQUENCE [LARGE SCALE GENOMIC DNA]</scope>
    <source>
        <strain evidence="2 3">So0008-312</strain>
    </source>
</reference>
<dbReference type="OrthoDB" id="5526593at2"/>
<dbReference type="Proteomes" id="UP000075260">
    <property type="component" value="Unassembled WGS sequence"/>
</dbReference>
<evidence type="ECO:0000313" key="3">
    <source>
        <dbReference type="Proteomes" id="UP000075260"/>
    </source>
</evidence>
<feature type="compositionally biased region" description="Low complexity" evidence="1">
    <location>
        <begin position="12"/>
        <end position="23"/>
    </location>
</feature>
<accession>A0A150Q5L5</accession>
<dbReference type="EMBL" id="JEMA01001044">
    <property type="protein sequence ID" value="KYF63016.1"/>
    <property type="molecule type" value="Genomic_DNA"/>
</dbReference>
<evidence type="ECO:0000313" key="2">
    <source>
        <dbReference type="EMBL" id="KYF63016.1"/>
    </source>
</evidence>
<feature type="compositionally biased region" description="Polar residues" evidence="1">
    <location>
        <begin position="71"/>
        <end position="82"/>
    </location>
</feature>
<feature type="compositionally biased region" description="Basic and acidic residues" evidence="1">
    <location>
        <begin position="24"/>
        <end position="59"/>
    </location>
</feature>
<organism evidence="2 3">
    <name type="scientific">Sorangium cellulosum</name>
    <name type="common">Polyangium cellulosum</name>
    <dbReference type="NCBI Taxonomy" id="56"/>
    <lineage>
        <taxon>Bacteria</taxon>
        <taxon>Pseudomonadati</taxon>
        <taxon>Myxococcota</taxon>
        <taxon>Polyangia</taxon>
        <taxon>Polyangiales</taxon>
        <taxon>Polyangiaceae</taxon>
        <taxon>Sorangium</taxon>
    </lineage>
</organism>
<dbReference type="AlphaFoldDB" id="A0A150Q5L5"/>
<protein>
    <submittedName>
        <fullName evidence="2">Uncharacterized protein</fullName>
    </submittedName>
</protein>
<sequence length="82" mass="8569">MKTNEKATEDQGAATPKGAAGAAQRERQGGGDQHRHVPGDPVEGHEATGDKEPEQKVDETVEDSFPASDAPSWTPSKSGEAD</sequence>
<comment type="caution">
    <text evidence="2">The sequence shown here is derived from an EMBL/GenBank/DDBJ whole genome shotgun (WGS) entry which is preliminary data.</text>
</comment>